<dbReference type="InterPro" id="IPR011663">
    <property type="entry name" value="UTRA"/>
</dbReference>
<dbReference type="PANTHER" id="PTHR44846:SF17">
    <property type="entry name" value="GNTR-FAMILY TRANSCRIPTIONAL REGULATOR"/>
    <property type="match status" value="1"/>
</dbReference>
<reference evidence="5 6" key="1">
    <citation type="submission" date="2023-08" db="EMBL/GenBank/DDBJ databases">
        <authorList>
            <person name="Sharma P."/>
            <person name="Verma V."/>
            <person name="Mohan M.K."/>
            <person name="Dubey A.K."/>
        </authorList>
    </citation>
    <scope>NUCLEOTIDE SEQUENCE [LARGE SCALE GENOMIC DNA]</scope>
    <source>
        <strain evidence="5 6">ADP4</strain>
    </source>
</reference>
<dbReference type="InterPro" id="IPR036390">
    <property type="entry name" value="WH_DNA-bd_sf"/>
</dbReference>
<feature type="domain" description="HTH gntR-type" evidence="4">
    <location>
        <begin position="9"/>
        <end position="77"/>
    </location>
</feature>
<dbReference type="InterPro" id="IPR036388">
    <property type="entry name" value="WH-like_DNA-bd_sf"/>
</dbReference>
<dbReference type="InterPro" id="IPR000524">
    <property type="entry name" value="Tscrpt_reg_HTH_GntR"/>
</dbReference>
<organism evidence="5 6">
    <name type="scientific">Streptomyces chrestomyceticus</name>
    <dbReference type="NCBI Taxonomy" id="68185"/>
    <lineage>
        <taxon>Bacteria</taxon>
        <taxon>Bacillati</taxon>
        <taxon>Actinomycetota</taxon>
        <taxon>Actinomycetes</taxon>
        <taxon>Kitasatosporales</taxon>
        <taxon>Streptomycetaceae</taxon>
        <taxon>Streptomyces</taxon>
    </lineage>
</organism>
<evidence type="ECO:0000313" key="5">
    <source>
        <dbReference type="EMBL" id="MEF3117566.1"/>
    </source>
</evidence>
<keyword evidence="1" id="KW-0805">Transcription regulation</keyword>
<dbReference type="Gene3D" id="1.10.10.10">
    <property type="entry name" value="Winged helix-like DNA-binding domain superfamily/Winged helix DNA-binding domain"/>
    <property type="match status" value="1"/>
</dbReference>
<dbReference type="SUPFAM" id="SSF64288">
    <property type="entry name" value="Chorismate lyase-like"/>
    <property type="match status" value="1"/>
</dbReference>
<comment type="caution">
    <text evidence="5">The sequence shown here is derived from an EMBL/GenBank/DDBJ whole genome shotgun (WGS) entry which is preliminary data.</text>
</comment>
<dbReference type="PANTHER" id="PTHR44846">
    <property type="entry name" value="MANNOSYL-D-GLYCERATE TRANSPORT/METABOLISM SYSTEM REPRESSOR MNGR-RELATED"/>
    <property type="match status" value="1"/>
</dbReference>
<dbReference type="SMART" id="SM00345">
    <property type="entry name" value="HTH_GNTR"/>
    <property type="match status" value="1"/>
</dbReference>
<evidence type="ECO:0000313" key="6">
    <source>
        <dbReference type="Proteomes" id="UP001348265"/>
    </source>
</evidence>
<keyword evidence="6" id="KW-1185">Reference proteome</keyword>
<accession>A0ABU7X1C7</accession>
<gene>
    <name evidence="5" type="ORF">RB636_30785</name>
</gene>
<proteinExistence type="predicted"/>
<dbReference type="Gene3D" id="3.40.1410.10">
    <property type="entry name" value="Chorismate lyase-like"/>
    <property type="match status" value="1"/>
</dbReference>
<evidence type="ECO:0000256" key="1">
    <source>
        <dbReference type="ARBA" id="ARBA00023015"/>
    </source>
</evidence>
<evidence type="ECO:0000259" key="4">
    <source>
        <dbReference type="PROSITE" id="PS50949"/>
    </source>
</evidence>
<protein>
    <submittedName>
        <fullName evidence="5">GntR family transcriptional regulator</fullName>
    </submittedName>
</protein>
<dbReference type="CDD" id="cd07377">
    <property type="entry name" value="WHTH_GntR"/>
    <property type="match status" value="1"/>
</dbReference>
<dbReference type="RefSeq" id="WP_331788940.1">
    <property type="nucleotide sequence ID" value="NZ_JAVFKM010000020.1"/>
</dbReference>
<sequence>MARPHEDTRPSHKQIAAELRALILSGDMAPASKVPSVRDLITKYGVVNQTIQRALKLLKDEQLLVGKAGAGVFVSGTTQQVIDPASYMPPSPEGAPYSWITESAKRKRQASTALLDVTENEPPAQVAEVFGLGKDSTAVLRCHLTLLDGEPAELVHSYYPADIAHGTALVHRRPIKGGAAALLAEMGNPPKNAVDRVSVRVPTPEEVRLLELPEDVPVLRTFRIVTTDTGLPIEVSVMVKAGHLYELQYRVFHQP</sequence>
<dbReference type="Proteomes" id="UP001348265">
    <property type="component" value="Unassembled WGS sequence"/>
</dbReference>
<dbReference type="Pfam" id="PF00392">
    <property type="entry name" value="GntR"/>
    <property type="match status" value="1"/>
</dbReference>
<dbReference type="SUPFAM" id="SSF46785">
    <property type="entry name" value="Winged helix' DNA-binding domain"/>
    <property type="match status" value="1"/>
</dbReference>
<evidence type="ECO:0000256" key="3">
    <source>
        <dbReference type="ARBA" id="ARBA00023163"/>
    </source>
</evidence>
<dbReference type="PROSITE" id="PS50949">
    <property type="entry name" value="HTH_GNTR"/>
    <property type="match status" value="1"/>
</dbReference>
<dbReference type="Pfam" id="PF07702">
    <property type="entry name" value="UTRA"/>
    <property type="match status" value="1"/>
</dbReference>
<keyword evidence="3" id="KW-0804">Transcription</keyword>
<dbReference type="InterPro" id="IPR050679">
    <property type="entry name" value="Bact_HTH_transcr_reg"/>
</dbReference>
<keyword evidence="2" id="KW-0238">DNA-binding</keyword>
<dbReference type="InterPro" id="IPR028978">
    <property type="entry name" value="Chorismate_lyase_/UTRA_dom_sf"/>
</dbReference>
<dbReference type="EMBL" id="JAVFKM010000020">
    <property type="protein sequence ID" value="MEF3117566.1"/>
    <property type="molecule type" value="Genomic_DNA"/>
</dbReference>
<evidence type="ECO:0000256" key="2">
    <source>
        <dbReference type="ARBA" id="ARBA00023125"/>
    </source>
</evidence>
<dbReference type="SMART" id="SM00866">
    <property type="entry name" value="UTRA"/>
    <property type="match status" value="1"/>
</dbReference>
<name>A0ABU7X1C7_9ACTN</name>